<dbReference type="Pfam" id="PF00023">
    <property type="entry name" value="Ank"/>
    <property type="match status" value="1"/>
</dbReference>
<dbReference type="RefSeq" id="YP_007354594.1">
    <property type="nucleotide sequence ID" value="NC_020104.1"/>
</dbReference>
<dbReference type="InterPro" id="IPR002110">
    <property type="entry name" value="Ankyrin_rpt"/>
</dbReference>
<dbReference type="EMBL" id="JX962719">
    <property type="protein sequence ID" value="AGC02158.1"/>
    <property type="molecule type" value="Genomic_DNA"/>
</dbReference>
<dbReference type="GeneID" id="14445717"/>
<evidence type="ECO:0000313" key="2">
    <source>
        <dbReference type="Proteomes" id="UP000201640"/>
    </source>
</evidence>
<gene>
    <name evidence="1" type="ORF">Moumou_00634</name>
</gene>
<evidence type="ECO:0000313" key="1">
    <source>
        <dbReference type="EMBL" id="AGC02158.1"/>
    </source>
</evidence>
<dbReference type="SUPFAM" id="SSF48403">
    <property type="entry name" value="Ankyrin repeat"/>
    <property type="match status" value="1"/>
</dbReference>
<protein>
    <submittedName>
        <fullName evidence="1">Ankyrin repeat protein</fullName>
    </submittedName>
</protein>
<dbReference type="PROSITE" id="PS50088">
    <property type="entry name" value="ANK_REPEAT"/>
    <property type="match status" value="1"/>
</dbReference>
<proteinExistence type="predicted"/>
<organism evidence="1 2">
    <name type="scientific">Acanthamoeba polyphaga moumouvirus</name>
    <dbReference type="NCBI Taxonomy" id="1269028"/>
    <lineage>
        <taxon>Viruses</taxon>
        <taxon>Varidnaviria</taxon>
        <taxon>Bamfordvirae</taxon>
        <taxon>Nucleocytoviricota</taxon>
        <taxon>Megaviricetes</taxon>
        <taxon>Imitervirales</taxon>
        <taxon>Mimiviridae</taxon>
        <taxon>Megamimivirinae</taxon>
        <taxon>Moumouvirus</taxon>
    </lineage>
</organism>
<dbReference type="Proteomes" id="UP000201640">
    <property type="component" value="Segment"/>
</dbReference>
<dbReference type="KEGG" id="vg:14445717"/>
<keyword evidence="2" id="KW-1185">Reference proteome</keyword>
<reference evidence="1 2" key="1">
    <citation type="journal article" date="2012" name="Genome Biol. Evol.">
        <title>Related Giant Viruses in Distant Locations and Different Habitats: Acanthamoeba polyphaga moumouvirus Represents a Third Lineage of the Mimiviridae That Is Close to the Megavirus Lineage.</title>
        <authorList>
            <person name="Yoosuf N."/>
            <person name="Yutin N."/>
            <person name="Colson P."/>
            <person name="Shabalina S.A."/>
            <person name="Pagnier I."/>
            <person name="Robert C."/>
            <person name="Azza S."/>
            <person name="Klose T."/>
            <person name="Wong J."/>
            <person name="Rossmann M.G."/>
            <person name="La Scola B."/>
            <person name="Raoult D."/>
            <person name="Koonin E.V."/>
        </authorList>
    </citation>
    <scope>NUCLEOTIDE SEQUENCE [LARGE SCALE GENOMIC DNA]</scope>
    <source>
        <strain evidence="1 2">M10A</strain>
    </source>
</reference>
<accession>L7RDK8</accession>
<name>L7RDK8_9VIRU</name>
<dbReference type="SUPFAM" id="SSF140860">
    <property type="entry name" value="Pseudo ankyrin repeat-like"/>
    <property type="match status" value="1"/>
</dbReference>
<dbReference type="InterPro" id="IPR036770">
    <property type="entry name" value="Ankyrin_rpt-contain_sf"/>
</dbReference>
<dbReference type="OrthoDB" id="4318at10239"/>
<sequence>MDTYMDSLDLNDDSIESFMMEYGSKYNIDISYQVKNLQFNNVTINEFYEFDEPTQKLYLKYLLFTSKYSHLYKILGTFSDIFFEDNILFYSILYKSTLTSNRDIIYNLIKLFIDKGFDVTSNNNLAVKIAPRSSFEILKLIVGNGGDVTVDNNFPIRNFLGYDSKIFFFLIENGADPYVNDCFVLKNSIGKNLDIVKYYFESGVDINIDKGFCLRKSIFDGNLKTVEYLLKYGADVNLLNDLDIFLVIQSKNMDILNLLVESGVDLSRINSFCESKINKSVCDKKCRDTFYFLINQGVNPFNIVYIMDSENV</sequence>
<dbReference type="Gene3D" id="1.25.40.20">
    <property type="entry name" value="Ankyrin repeat-containing domain"/>
    <property type="match status" value="1"/>
</dbReference>